<dbReference type="InterPro" id="IPR036526">
    <property type="entry name" value="C-N_Hydrolase_sf"/>
</dbReference>
<dbReference type="InterPro" id="IPR003010">
    <property type="entry name" value="C-N_Hydrolase"/>
</dbReference>
<dbReference type="PANTHER" id="PTHR11750:SF26">
    <property type="entry name" value="PROTEIN N-TERMINAL AMIDASE"/>
    <property type="match status" value="1"/>
</dbReference>
<protein>
    <recommendedName>
        <fullName evidence="1">CN hydrolase domain-containing protein</fullName>
    </recommendedName>
</protein>
<name>S2J797_MUCC1</name>
<evidence type="ECO:0000313" key="2">
    <source>
        <dbReference type="EMBL" id="EPB86001.1"/>
    </source>
</evidence>
<dbReference type="eggNOG" id="KOG0806">
    <property type="taxonomic scope" value="Eukaryota"/>
</dbReference>
<dbReference type="Proteomes" id="UP000014254">
    <property type="component" value="Unassembled WGS sequence"/>
</dbReference>
<keyword evidence="3" id="KW-1185">Reference proteome</keyword>
<dbReference type="FunCoup" id="S2J797">
    <property type="interactions" value="6"/>
</dbReference>
<dbReference type="SUPFAM" id="SSF56317">
    <property type="entry name" value="Carbon-nitrogen hydrolase"/>
    <property type="match status" value="1"/>
</dbReference>
<dbReference type="GO" id="GO:0008418">
    <property type="term" value="F:protein-N-terminal asparagine amidohydrolase activity"/>
    <property type="evidence" value="ECO:0007669"/>
    <property type="project" value="InterPro"/>
</dbReference>
<dbReference type="InterPro" id="IPR039703">
    <property type="entry name" value="Nta1"/>
</dbReference>
<dbReference type="GO" id="GO:0070773">
    <property type="term" value="F:protein-N-terminal glutamine amidohydrolase activity"/>
    <property type="evidence" value="ECO:0007669"/>
    <property type="project" value="InterPro"/>
</dbReference>
<dbReference type="PROSITE" id="PS50263">
    <property type="entry name" value="CN_HYDROLASE"/>
    <property type="match status" value="1"/>
</dbReference>
<dbReference type="GO" id="GO:0030163">
    <property type="term" value="P:protein catabolic process"/>
    <property type="evidence" value="ECO:0007669"/>
    <property type="project" value="TreeGrafter"/>
</dbReference>
<sequence>MAFTGYVFKDLQEISPFLEDCETGPSVLWAKKQAIRLECFVIVGYPQKTGKVEANLDIGRKTQKVEAIDQHNYNSICCVDPKGRLIHTYQKAFLYETDENWAAEGPGFVSTHIHGLGKVGFGICMDINPYKFKSDFYACEFANYHAQEKTDIILCSMAWLKSKNDPVSSTIRYWATRLLPLYHKAEPGKHTIFVACNRVGLERGSEFAGASCVLDITDEHITILDNLKRNTGVLLVEV</sequence>
<accession>S2J797</accession>
<dbReference type="OrthoDB" id="201515at2759"/>
<dbReference type="AlphaFoldDB" id="S2J797"/>
<dbReference type="Gene3D" id="3.60.110.10">
    <property type="entry name" value="Carbon-nitrogen hydrolase"/>
    <property type="match status" value="1"/>
</dbReference>
<gene>
    <name evidence="2" type="ORF">HMPREF1544_07245</name>
</gene>
<evidence type="ECO:0000313" key="3">
    <source>
        <dbReference type="Proteomes" id="UP000014254"/>
    </source>
</evidence>
<dbReference type="STRING" id="1220926.S2J797"/>
<dbReference type="OMA" id="MPMAWLL"/>
<dbReference type="EMBL" id="KE123999">
    <property type="protein sequence ID" value="EPB86001.1"/>
    <property type="molecule type" value="Genomic_DNA"/>
</dbReference>
<organism evidence="2 3">
    <name type="scientific">Mucor circinelloides f. circinelloides (strain 1006PhL)</name>
    <name type="common">Mucormycosis agent</name>
    <name type="synonym">Calyptromyces circinelloides</name>
    <dbReference type="NCBI Taxonomy" id="1220926"/>
    <lineage>
        <taxon>Eukaryota</taxon>
        <taxon>Fungi</taxon>
        <taxon>Fungi incertae sedis</taxon>
        <taxon>Mucoromycota</taxon>
        <taxon>Mucoromycotina</taxon>
        <taxon>Mucoromycetes</taxon>
        <taxon>Mucorales</taxon>
        <taxon>Mucorineae</taxon>
        <taxon>Mucoraceae</taxon>
        <taxon>Mucor</taxon>
    </lineage>
</organism>
<dbReference type="InParanoid" id="S2J797"/>
<feature type="domain" description="CN hydrolase" evidence="1">
    <location>
        <begin position="1"/>
        <end position="238"/>
    </location>
</feature>
<dbReference type="VEuPathDB" id="FungiDB:HMPREF1544_07245"/>
<reference evidence="3" key="1">
    <citation type="submission" date="2013-05" db="EMBL/GenBank/DDBJ databases">
        <title>The Genome sequence of Mucor circinelloides f. circinelloides 1006PhL.</title>
        <authorList>
            <consortium name="The Broad Institute Genomics Platform"/>
            <person name="Cuomo C."/>
            <person name="Earl A."/>
            <person name="Findley K."/>
            <person name="Lee S.C."/>
            <person name="Walker B."/>
            <person name="Young S."/>
            <person name="Zeng Q."/>
            <person name="Gargeya S."/>
            <person name="Fitzgerald M."/>
            <person name="Haas B."/>
            <person name="Abouelleil A."/>
            <person name="Allen A.W."/>
            <person name="Alvarado L."/>
            <person name="Arachchi H.M."/>
            <person name="Berlin A.M."/>
            <person name="Chapman S.B."/>
            <person name="Gainer-Dewar J."/>
            <person name="Goldberg J."/>
            <person name="Griggs A."/>
            <person name="Gujja S."/>
            <person name="Hansen M."/>
            <person name="Howarth C."/>
            <person name="Imamovic A."/>
            <person name="Ireland A."/>
            <person name="Larimer J."/>
            <person name="McCowan C."/>
            <person name="Murphy C."/>
            <person name="Pearson M."/>
            <person name="Poon T.W."/>
            <person name="Priest M."/>
            <person name="Roberts A."/>
            <person name="Saif S."/>
            <person name="Shea T."/>
            <person name="Sisk P."/>
            <person name="Sykes S."/>
            <person name="Wortman J."/>
            <person name="Nusbaum C."/>
            <person name="Birren B."/>
        </authorList>
    </citation>
    <scope>NUCLEOTIDE SEQUENCE [LARGE SCALE GENOMIC DNA]</scope>
    <source>
        <strain evidence="3">1006PhL</strain>
    </source>
</reference>
<proteinExistence type="predicted"/>
<evidence type="ECO:0000259" key="1">
    <source>
        <dbReference type="PROSITE" id="PS50263"/>
    </source>
</evidence>
<dbReference type="PANTHER" id="PTHR11750">
    <property type="entry name" value="PROTEIN N-TERMINAL AMIDASE"/>
    <property type="match status" value="1"/>
</dbReference>